<keyword evidence="1" id="KW-0472">Membrane</keyword>
<evidence type="ECO:0000313" key="3">
    <source>
        <dbReference type="Proteomes" id="UP000199705"/>
    </source>
</evidence>
<feature type="transmembrane region" description="Helical" evidence="1">
    <location>
        <begin position="70"/>
        <end position="89"/>
    </location>
</feature>
<gene>
    <name evidence="2" type="ORF">SAMN05192573_10250</name>
</gene>
<feature type="transmembrane region" description="Helical" evidence="1">
    <location>
        <begin position="226"/>
        <end position="245"/>
    </location>
</feature>
<feature type="transmembrane region" description="Helical" evidence="1">
    <location>
        <begin position="191"/>
        <end position="214"/>
    </location>
</feature>
<keyword evidence="3" id="KW-1185">Reference proteome</keyword>
<keyword evidence="1" id="KW-0812">Transmembrane</keyword>
<feature type="transmembrane region" description="Helical" evidence="1">
    <location>
        <begin position="140"/>
        <end position="165"/>
    </location>
</feature>
<protein>
    <recommendedName>
        <fullName evidence="4">DUF4386 domain-containing protein</fullName>
    </recommendedName>
</protein>
<reference evidence="3" key="1">
    <citation type="submission" date="2016-10" db="EMBL/GenBank/DDBJ databases">
        <authorList>
            <person name="Varghese N."/>
            <person name="Submissions S."/>
        </authorList>
    </citation>
    <scope>NUCLEOTIDE SEQUENCE [LARGE SCALE GENOMIC DNA]</scope>
    <source>
        <strain evidence="3">Gh-67</strain>
    </source>
</reference>
<organism evidence="2 3">
    <name type="scientific">Mucilaginibacter gossypii</name>
    <dbReference type="NCBI Taxonomy" id="551996"/>
    <lineage>
        <taxon>Bacteria</taxon>
        <taxon>Pseudomonadati</taxon>
        <taxon>Bacteroidota</taxon>
        <taxon>Sphingobacteriia</taxon>
        <taxon>Sphingobacteriales</taxon>
        <taxon>Sphingobacteriaceae</taxon>
        <taxon>Mucilaginibacter</taxon>
    </lineage>
</organism>
<feature type="transmembrane region" description="Helical" evidence="1">
    <location>
        <begin position="12"/>
        <end position="30"/>
    </location>
</feature>
<sequence>MKWLAFKQKLSLVYLCLIPLAVVAIGFGIGHVSYKIYLPIWVVNACLMVAATWHLGGYQLRNNNQEIKKQVITALLLFAPWLLFSIFAGMGPPPATLQGWVNAAAEQQIRYTILITGGILFAQGSALLKVKLQAAGENLYSVMASAAINLALPLFIINMAFWGYYLTDAFGVFIQSGVSKRPDLHGPIKSLFYVISIAEVLLMYLGTVFFAVSLKVTGRFNPVACRYYIIFGLIGMMLVVLPSYWPEPFGTAGYLVAIPAIPFIMPYLIGVHLLKHAKAD</sequence>
<keyword evidence="1" id="KW-1133">Transmembrane helix</keyword>
<evidence type="ECO:0000256" key="1">
    <source>
        <dbReference type="SAM" id="Phobius"/>
    </source>
</evidence>
<evidence type="ECO:0000313" key="2">
    <source>
        <dbReference type="EMBL" id="SDG02812.1"/>
    </source>
</evidence>
<dbReference type="RefSeq" id="WP_091162988.1">
    <property type="nucleotide sequence ID" value="NZ_FNCG01000002.1"/>
</dbReference>
<proteinExistence type="predicted"/>
<feature type="transmembrane region" description="Helical" evidence="1">
    <location>
        <begin position="109"/>
        <end position="128"/>
    </location>
</feature>
<dbReference type="Proteomes" id="UP000199705">
    <property type="component" value="Unassembled WGS sequence"/>
</dbReference>
<dbReference type="EMBL" id="FNCG01000002">
    <property type="protein sequence ID" value="SDG02812.1"/>
    <property type="molecule type" value="Genomic_DNA"/>
</dbReference>
<evidence type="ECO:0008006" key="4">
    <source>
        <dbReference type="Google" id="ProtNLM"/>
    </source>
</evidence>
<dbReference type="AlphaFoldDB" id="A0A1G7QWC2"/>
<accession>A0A1G7QWC2</accession>
<feature type="transmembrane region" description="Helical" evidence="1">
    <location>
        <begin position="251"/>
        <end position="274"/>
    </location>
</feature>
<feature type="transmembrane region" description="Helical" evidence="1">
    <location>
        <begin position="36"/>
        <end position="58"/>
    </location>
</feature>
<name>A0A1G7QWC2_9SPHI</name>